<feature type="transmembrane region" description="Helical" evidence="2">
    <location>
        <begin position="163"/>
        <end position="191"/>
    </location>
</feature>
<feature type="region of interest" description="Disordered" evidence="1">
    <location>
        <begin position="78"/>
        <end position="137"/>
    </location>
</feature>
<comment type="caution">
    <text evidence="3">The sequence shown here is derived from an EMBL/GenBank/DDBJ whole genome shotgun (WGS) entry which is preliminary data.</text>
</comment>
<sequence>MAPMMNYIHTDASNVYFLVEWIPLGTPLGLFVGLTLTGVICATERILTKALDNASLELYQLQEDRLLELQERTAAAAAFSSTTNGSAADSTRRRVRTNSSNGKQSPQHDDATPASPLPSASGSGNSSSNSGSGAGGLIHGSTSLTRLHLLQRRQMRRIVAKKTLLYFCVNALRLGYMLLAMSLHLGLLIVIEALEGYDPIGSSMELDHDFSRPSLRNVDQSDEDEDEDTDTSETLRQQRQHSRGSRLQQQRRPQNSASMALHLSRSHECA</sequence>
<gene>
    <name evidence="3" type="ORF">DFQ27_002210</name>
</gene>
<proteinExistence type="predicted"/>
<dbReference type="AlphaFoldDB" id="A0A9P6Q820"/>
<feature type="compositionally biased region" description="Low complexity" evidence="1">
    <location>
        <begin position="117"/>
        <end position="131"/>
    </location>
</feature>
<feature type="region of interest" description="Disordered" evidence="1">
    <location>
        <begin position="205"/>
        <end position="270"/>
    </location>
</feature>
<dbReference type="EMBL" id="JAAAJB010000180">
    <property type="protein sequence ID" value="KAG0262692.1"/>
    <property type="molecule type" value="Genomic_DNA"/>
</dbReference>
<feature type="compositionally biased region" description="Acidic residues" evidence="1">
    <location>
        <begin position="220"/>
        <end position="231"/>
    </location>
</feature>
<accession>A0A9P6Q820</accession>
<feature type="compositionally biased region" description="Low complexity" evidence="1">
    <location>
        <begin position="78"/>
        <end position="88"/>
    </location>
</feature>
<name>A0A9P6Q820_9FUNG</name>
<dbReference type="Proteomes" id="UP000807716">
    <property type="component" value="Unassembled WGS sequence"/>
</dbReference>
<evidence type="ECO:0000256" key="1">
    <source>
        <dbReference type="SAM" id="MobiDB-lite"/>
    </source>
</evidence>
<evidence type="ECO:0000313" key="3">
    <source>
        <dbReference type="EMBL" id="KAG0262692.1"/>
    </source>
</evidence>
<reference evidence="3" key="1">
    <citation type="journal article" date="2020" name="Fungal Divers.">
        <title>Resolving the Mortierellaceae phylogeny through synthesis of multi-gene phylogenetics and phylogenomics.</title>
        <authorList>
            <person name="Vandepol N."/>
            <person name="Liber J."/>
            <person name="Desiro A."/>
            <person name="Na H."/>
            <person name="Kennedy M."/>
            <person name="Barry K."/>
            <person name="Grigoriev I.V."/>
            <person name="Miller A.N."/>
            <person name="O'Donnell K."/>
            <person name="Stajich J.E."/>
            <person name="Bonito G."/>
        </authorList>
    </citation>
    <scope>NUCLEOTIDE SEQUENCE</scope>
    <source>
        <strain evidence="3">BC1065</strain>
    </source>
</reference>
<keyword evidence="2" id="KW-0472">Membrane</keyword>
<evidence type="ECO:0000256" key="2">
    <source>
        <dbReference type="SAM" id="Phobius"/>
    </source>
</evidence>
<evidence type="ECO:0000313" key="4">
    <source>
        <dbReference type="Proteomes" id="UP000807716"/>
    </source>
</evidence>
<organism evidence="3 4">
    <name type="scientific">Actinomortierella ambigua</name>
    <dbReference type="NCBI Taxonomy" id="1343610"/>
    <lineage>
        <taxon>Eukaryota</taxon>
        <taxon>Fungi</taxon>
        <taxon>Fungi incertae sedis</taxon>
        <taxon>Mucoromycota</taxon>
        <taxon>Mortierellomycotina</taxon>
        <taxon>Mortierellomycetes</taxon>
        <taxon>Mortierellales</taxon>
        <taxon>Mortierellaceae</taxon>
        <taxon>Actinomortierella</taxon>
    </lineage>
</organism>
<evidence type="ECO:0008006" key="5">
    <source>
        <dbReference type="Google" id="ProtNLM"/>
    </source>
</evidence>
<keyword evidence="4" id="KW-1185">Reference proteome</keyword>
<keyword evidence="2" id="KW-0812">Transmembrane</keyword>
<feature type="compositionally biased region" description="Polar residues" evidence="1">
    <location>
        <begin position="245"/>
        <end position="258"/>
    </location>
</feature>
<protein>
    <recommendedName>
        <fullName evidence="5">Copper transporter</fullName>
    </recommendedName>
</protein>
<keyword evidence="2" id="KW-1133">Transmembrane helix</keyword>
<dbReference type="OrthoDB" id="73901at2759"/>
<feature type="transmembrane region" description="Helical" evidence="2">
    <location>
        <begin position="21"/>
        <end position="42"/>
    </location>
</feature>